<sequence>MHNPSCLPIPWNSIGGNNRKVLNLKSANEMASHQEMVTLNGTNKARIQKKEGYALVHRKSGICTYTHPKDDQSAPEANVVMLTMCQDAFTCM</sequence>
<name>A0A1I7X311_HETBA</name>
<dbReference type="AlphaFoldDB" id="A0A1I7X311"/>
<evidence type="ECO:0000313" key="1">
    <source>
        <dbReference type="Proteomes" id="UP000095283"/>
    </source>
</evidence>
<dbReference type="Proteomes" id="UP000095283">
    <property type="component" value="Unplaced"/>
</dbReference>
<protein>
    <submittedName>
        <fullName evidence="2">Ricin B-type lectin domain-containing protein</fullName>
    </submittedName>
</protein>
<accession>A0A1I7X311</accession>
<dbReference type="WBParaSite" id="Hba_11881">
    <property type="protein sequence ID" value="Hba_11881"/>
    <property type="gene ID" value="Hba_11881"/>
</dbReference>
<reference evidence="2" key="1">
    <citation type="submission" date="2016-11" db="UniProtKB">
        <authorList>
            <consortium name="WormBaseParasite"/>
        </authorList>
    </citation>
    <scope>IDENTIFICATION</scope>
</reference>
<organism evidence="1 2">
    <name type="scientific">Heterorhabditis bacteriophora</name>
    <name type="common">Entomopathogenic nematode worm</name>
    <dbReference type="NCBI Taxonomy" id="37862"/>
    <lineage>
        <taxon>Eukaryota</taxon>
        <taxon>Metazoa</taxon>
        <taxon>Ecdysozoa</taxon>
        <taxon>Nematoda</taxon>
        <taxon>Chromadorea</taxon>
        <taxon>Rhabditida</taxon>
        <taxon>Rhabditina</taxon>
        <taxon>Rhabditomorpha</taxon>
        <taxon>Strongyloidea</taxon>
        <taxon>Heterorhabditidae</taxon>
        <taxon>Heterorhabditis</taxon>
    </lineage>
</organism>
<evidence type="ECO:0000313" key="2">
    <source>
        <dbReference type="WBParaSite" id="Hba_11881"/>
    </source>
</evidence>
<keyword evidence="1" id="KW-1185">Reference proteome</keyword>
<proteinExistence type="predicted"/>